<keyword evidence="1" id="KW-0812">Transmembrane</keyword>
<keyword evidence="3" id="KW-1185">Reference proteome</keyword>
<evidence type="ECO:0000256" key="1">
    <source>
        <dbReference type="SAM" id="Phobius"/>
    </source>
</evidence>
<dbReference type="EMBL" id="WNJQ01000001">
    <property type="protein sequence ID" value="MBC9824522.1"/>
    <property type="molecule type" value="Genomic_DNA"/>
</dbReference>
<accession>A0ABR7T925</accession>
<protein>
    <submittedName>
        <fullName evidence="2">tRNA (Uracil-5-)-methyltransferase</fullName>
    </submittedName>
</protein>
<dbReference type="RefSeq" id="WP_187948486.1">
    <property type="nucleotide sequence ID" value="NZ_JAMAYM010000001.1"/>
</dbReference>
<feature type="transmembrane region" description="Helical" evidence="1">
    <location>
        <begin position="12"/>
        <end position="35"/>
    </location>
</feature>
<evidence type="ECO:0000313" key="2">
    <source>
        <dbReference type="EMBL" id="MBC9824522.1"/>
    </source>
</evidence>
<keyword evidence="1" id="KW-1133">Transmembrane helix</keyword>
<sequence>MKKENRTKNPIVTFLLKGILFIAVVAGTIIAINYFTNDDAKDTVGDLLGLDPNATNEQVQEESVESAAGISIPGFEKLVFQADSLTQDVAFENPEQNDVYFIIYLTINDEIVYESKLIEPGKGIYSIELPTSYAAGEYAGKLTYETRSMSDSNEQKNGAEINVPIIFE</sequence>
<dbReference type="Proteomes" id="UP000638836">
    <property type="component" value="Unassembled WGS sequence"/>
</dbReference>
<comment type="caution">
    <text evidence="2">The sequence shown here is derived from an EMBL/GenBank/DDBJ whole genome shotgun (WGS) entry which is preliminary data.</text>
</comment>
<proteinExistence type="predicted"/>
<reference evidence="2 3" key="1">
    <citation type="journal article" date="2020" name="Microorganisms">
        <title>New Insight into Antimicrobial Compounds from Food and Marine-Sourced Carnobacterium Species through Phenotype and Genome Analyses.</title>
        <authorList>
            <person name="Begrem S."/>
            <person name="Ivaniuk F."/>
            <person name="Gigout-Chevalier F."/>
            <person name="Kolypczuk L."/>
            <person name="Bonnetot S."/>
            <person name="Leroi F."/>
            <person name="Grovel O."/>
            <person name="Delbarre-Ladrat C."/>
            <person name="Passerini D."/>
        </authorList>
    </citation>
    <scope>NUCLEOTIDE SEQUENCE [LARGE SCALE GENOMIC DNA]</scope>
    <source>
        <strain evidence="2 3">MIP2551</strain>
    </source>
</reference>
<keyword evidence="1" id="KW-0472">Membrane</keyword>
<organism evidence="2 3">
    <name type="scientific">Carnobacterium inhibens</name>
    <dbReference type="NCBI Taxonomy" id="147709"/>
    <lineage>
        <taxon>Bacteria</taxon>
        <taxon>Bacillati</taxon>
        <taxon>Bacillota</taxon>
        <taxon>Bacilli</taxon>
        <taxon>Lactobacillales</taxon>
        <taxon>Carnobacteriaceae</taxon>
        <taxon>Carnobacterium</taxon>
    </lineage>
</organism>
<name>A0ABR7T925_9LACT</name>
<evidence type="ECO:0000313" key="3">
    <source>
        <dbReference type="Proteomes" id="UP000638836"/>
    </source>
</evidence>
<gene>
    <name evidence="2" type="ORF">GLO26_01585</name>
</gene>